<dbReference type="Proteomes" id="UP001057291">
    <property type="component" value="Unassembled WGS sequence"/>
</dbReference>
<accession>A0AAV4LJ92</accession>
<protein>
    <submittedName>
        <fullName evidence="1">Uncharacterized protein</fullName>
    </submittedName>
</protein>
<proteinExistence type="predicted"/>
<gene>
    <name evidence="1" type="ORF">DNHGIG_34850</name>
</gene>
<reference evidence="1" key="1">
    <citation type="journal article" date="2023" name="Int. J. Syst. Evol. Microbiol.">
        <title>Collibacillus ludicampi gen. nov., sp. nov., a new soil bacterium of the family Alicyclobacillaceae.</title>
        <authorList>
            <person name="Jojima T."/>
            <person name="Ioku Y."/>
            <person name="Fukuta Y."/>
            <person name="Shirasaka N."/>
            <person name="Matsumura Y."/>
            <person name="Mori M."/>
        </authorList>
    </citation>
    <scope>NUCLEOTIDE SEQUENCE</scope>
    <source>
        <strain evidence="1">TP075</strain>
    </source>
</reference>
<evidence type="ECO:0000313" key="1">
    <source>
        <dbReference type="EMBL" id="GIM47936.1"/>
    </source>
</evidence>
<evidence type="ECO:0000313" key="2">
    <source>
        <dbReference type="Proteomes" id="UP001057291"/>
    </source>
</evidence>
<name>A0AAV4LJ92_9BACL</name>
<dbReference type="AlphaFoldDB" id="A0AAV4LJ92"/>
<dbReference type="EMBL" id="BOQE01000001">
    <property type="protein sequence ID" value="GIM47936.1"/>
    <property type="molecule type" value="Genomic_DNA"/>
</dbReference>
<comment type="caution">
    <text evidence="1">The sequence shown here is derived from an EMBL/GenBank/DDBJ whole genome shotgun (WGS) entry which is preliminary data.</text>
</comment>
<sequence length="52" mass="6103">MRFIANISNNPMLSIYVKETVTQNIGFNFEETCFDIKTSNCYDRKCMESAFH</sequence>
<keyword evidence="2" id="KW-1185">Reference proteome</keyword>
<organism evidence="1 2">
    <name type="scientific">Collibacillus ludicampi</name>
    <dbReference type="NCBI Taxonomy" id="2771369"/>
    <lineage>
        <taxon>Bacteria</taxon>
        <taxon>Bacillati</taxon>
        <taxon>Bacillota</taxon>
        <taxon>Bacilli</taxon>
        <taxon>Bacillales</taxon>
        <taxon>Alicyclobacillaceae</taxon>
        <taxon>Collibacillus</taxon>
    </lineage>
</organism>